<proteinExistence type="predicted"/>
<organism evidence="1 2">
    <name type="scientific">Wickerhamomyces ciferrii (strain ATCC 14091 / BCRC 22168 / CBS 111 / JCM 3599 / NBRC 0793 / NRRL Y-1031 F-60-10)</name>
    <name type="common">Yeast</name>
    <name type="synonym">Pichia ciferrii</name>
    <dbReference type="NCBI Taxonomy" id="1206466"/>
    <lineage>
        <taxon>Eukaryota</taxon>
        <taxon>Fungi</taxon>
        <taxon>Dikarya</taxon>
        <taxon>Ascomycota</taxon>
        <taxon>Saccharomycotina</taxon>
        <taxon>Saccharomycetes</taxon>
        <taxon>Phaffomycetales</taxon>
        <taxon>Wickerhamomycetaceae</taxon>
        <taxon>Wickerhamomyces</taxon>
    </lineage>
</organism>
<dbReference type="EMBL" id="CAIF01000011">
    <property type="protein sequence ID" value="CCH41022.1"/>
    <property type="molecule type" value="Genomic_DNA"/>
</dbReference>
<sequence length="181" mass="21227">MVKGRIHDLSYADALSKIIDHLFNQRINEVHKEFLSKPLEKLMMIEDDEEFGEAYDNLLMDDDWLLEDYGEEGDVIYHCEMFARRKLSQLVSKELKMNFKMKFETDSPILNVPLDSVDIRSIVRNIDDDLTFKQVADASANYNEEDDSGGLINIVGISVFNVYRVEVMNMRRWYGRQVPEY</sequence>
<dbReference type="InParanoid" id="K0KFL1"/>
<gene>
    <name evidence="1" type="ORF">BN7_559</name>
</gene>
<dbReference type="Proteomes" id="UP000009328">
    <property type="component" value="Unassembled WGS sequence"/>
</dbReference>
<accession>K0KFL1</accession>
<protein>
    <submittedName>
        <fullName evidence="1">Uncharacterized protein</fullName>
    </submittedName>
</protein>
<dbReference type="HOGENOM" id="CLU_1490131_0_0_1"/>
<name>K0KFL1_WICCF</name>
<comment type="caution">
    <text evidence="1">The sequence shown here is derived from an EMBL/GenBank/DDBJ whole genome shotgun (WGS) entry which is preliminary data.</text>
</comment>
<evidence type="ECO:0000313" key="1">
    <source>
        <dbReference type="EMBL" id="CCH41022.1"/>
    </source>
</evidence>
<dbReference type="AlphaFoldDB" id="K0KFL1"/>
<evidence type="ECO:0000313" key="2">
    <source>
        <dbReference type="Proteomes" id="UP000009328"/>
    </source>
</evidence>
<keyword evidence="2" id="KW-1185">Reference proteome</keyword>
<reference evidence="1 2" key="1">
    <citation type="journal article" date="2012" name="Eukaryot. Cell">
        <title>Draft genome sequence of Wickerhamomyces ciferrii NRRL Y-1031 F-60-10.</title>
        <authorList>
            <person name="Schneider J."/>
            <person name="Andrea H."/>
            <person name="Blom J."/>
            <person name="Jaenicke S."/>
            <person name="Ruckert C."/>
            <person name="Schorsch C."/>
            <person name="Szczepanowski R."/>
            <person name="Farwick M."/>
            <person name="Goesmann A."/>
            <person name="Puhler A."/>
            <person name="Schaffer S."/>
            <person name="Tauch A."/>
            <person name="Kohler T."/>
            <person name="Brinkrolf K."/>
        </authorList>
    </citation>
    <scope>NUCLEOTIDE SEQUENCE [LARGE SCALE GENOMIC DNA]</scope>
    <source>
        <strain evidence="2">ATCC 14091 / BCRC 22168 / CBS 111 / JCM 3599 / NBRC 0793 / NRRL Y-1031 F-60-10</strain>
    </source>
</reference>